<dbReference type="RefSeq" id="WP_171418025.1">
    <property type="nucleotide sequence ID" value="NZ_JABFOR010000025.1"/>
</dbReference>
<reference evidence="1 2" key="1">
    <citation type="submission" date="2020-05" db="EMBL/GenBank/DDBJ databases">
        <title>Whole genome sequencing and identification of novel metabolites from Paenibacillus alvei strain JR949.</title>
        <authorList>
            <person name="Rajendhran J."/>
            <person name="Sree Pranav P."/>
            <person name="Mahalakshmi B."/>
            <person name="Karthikeyan R."/>
        </authorList>
    </citation>
    <scope>NUCLEOTIDE SEQUENCE [LARGE SCALE GENOMIC DNA]</scope>
    <source>
        <strain evidence="1 2">JR949</strain>
    </source>
</reference>
<name>A0AAP7A347_PAEAL</name>
<gene>
    <name evidence="1" type="ORF">HMI46_18190</name>
</gene>
<dbReference type="NCBIfam" id="TIGR01563">
    <property type="entry name" value="gp16_SPP1"/>
    <property type="match status" value="1"/>
</dbReference>
<proteinExistence type="predicted"/>
<evidence type="ECO:0000313" key="2">
    <source>
        <dbReference type="Proteomes" id="UP000552038"/>
    </source>
</evidence>
<protein>
    <submittedName>
        <fullName evidence="1">Phage head closure protein</fullName>
    </submittedName>
</protein>
<comment type="caution">
    <text evidence="1">The sequence shown here is derived from an EMBL/GenBank/DDBJ whole genome shotgun (WGS) entry which is preliminary data.</text>
</comment>
<sequence length="110" mass="12597">MNKRTQRLWNDEVALIVEEAGETDSGYPTDSTETSRSIVLTNKLSVQRAEFYAAAQNSMKVDQVFEVHAFEYNGEKLLEHDGKRYEIVRTYQAEPEYIELTCSVMPQTGV</sequence>
<accession>A0AAP7A347</accession>
<organism evidence="1 2">
    <name type="scientific">Paenibacillus alvei</name>
    <name type="common">Bacillus alvei</name>
    <dbReference type="NCBI Taxonomy" id="44250"/>
    <lineage>
        <taxon>Bacteria</taxon>
        <taxon>Bacillati</taxon>
        <taxon>Bacillota</taxon>
        <taxon>Bacilli</taxon>
        <taxon>Bacillales</taxon>
        <taxon>Paenibacillaceae</taxon>
        <taxon>Paenibacillus</taxon>
    </lineage>
</organism>
<dbReference type="AlphaFoldDB" id="A0AAP7A347"/>
<evidence type="ECO:0000313" key="1">
    <source>
        <dbReference type="EMBL" id="NOJ72481.1"/>
    </source>
</evidence>
<dbReference type="Proteomes" id="UP000552038">
    <property type="component" value="Unassembled WGS sequence"/>
</dbReference>
<dbReference type="InterPro" id="IPR008767">
    <property type="entry name" value="Phage_SPP1_head-tail_adaptor"/>
</dbReference>
<dbReference type="EMBL" id="JABFOR010000025">
    <property type="protein sequence ID" value="NOJ72481.1"/>
    <property type="molecule type" value="Genomic_DNA"/>
</dbReference>